<dbReference type="Proteomes" id="UP001153148">
    <property type="component" value="Unassembled WGS sequence"/>
</dbReference>
<evidence type="ECO:0000313" key="3">
    <source>
        <dbReference type="Proteomes" id="UP001153148"/>
    </source>
</evidence>
<comment type="caution">
    <text evidence="2">The sequence shown here is derived from an EMBL/GenBank/DDBJ whole genome shotgun (WGS) entry which is preliminary data.</text>
</comment>
<evidence type="ECO:0000256" key="1">
    <source>
        <dbReference type="SAM" id="MobiDB-lite"/>
    </source>
</evidence>
<reference evidence="2" key="1">
    <citation type="submission" date="2021-03" db="EMBL/GenBank/DDBJ databases">
        <authorList>
            <person name="Tran Van P."/>
        </authorList>
    </citation>
    <scope>NUCLEOTIDE SEQUENCE</scope>
</reference>
<accession>A0ABN7NJT8</accession>
<feature type="region of interest" description="Disordered" evidence="1">
    <location>
        <begin position="182"/>
        <end position="229"/>
    </location>
</feature>
<evidence type="ECO:0000313" key="2">
    <source>
        <dbReference type="EMBL" id="CAG2053310.1"/>
    </source>
</evidence>
<keyword evidence="3" id="KW-1185">Reference proteome</keyword>
<sequence length="229" mass="25585">MVDFVVYDDRLRSLVKNTRVMHGAECETDLFLVISEVELGRKFVRKQRKSIKQIQVEAPSDEALNITRRETLLSNLLQLLNTADLPLRPRDKTSQTHSDNVPGKYSTGDLGLIPRIGSAELKLIYDDSLYKAILPEGTPLGSVGSNYSLDSIPAVTPVPSRDILQEDSQKSVKFLDEVDTLSSEFQEDVGRRETLVGEGSKAQYEDTLQESEVTEDTPRGPESTQQDED</sequence>
<protein>
    <submittedName>
        <fullName evidence="2">Uncharacterized protein</fullName>
    </submittedName>
</protein>
<organism evidence="2 3">
    <name type="scientific">Timema podura</name>
    <name type="common">Walking stick</name>
    <dbReference type="NCBI Taxonomy" id="61482"/>
    <lineage>
        <taxon>Eukaryota</taxon>
        <taxon>Metazoa</taxon>
        <taxon>Ecdysozoa</taxon>
        <taxon>Arthropoda</taxon>
        <taxon>Hexapoda</taxon>
        <taxon>Insecta</taxon>
        <taxon>Pterygota</taxon>
        <taxon>Neoptera</taxon>
        <taxon>Polyneoptera</taxon>
        <taxon>Phasmatodea</taxon>
        <taxon>Timematodea</taxon>
        <taxon>Timematoidea</taxon>
        <taxon>Timematidae</taxon>
        <taxon>Timema</taxon>
    </lineage>
</organism>
<dbReference type="EMBL" id="CAJPIN010000280">
    <property type="protein sequence ID" value="CAG2053310.1"/>
    <property type="molecule type" value="Genomic_DNA"/>
</dbReference>
<gene>
    <name evidence="2" type="ORF">TPAB3V08_LOCUS368</name>
</gene>
<proteinExistence type="predicted"/>
<name>A0ABN7NJT8_TIMPD</name>